<dbReference type="SUPFAM" id="SSF56801">
    <property type="entry name" value="Acetyl-CoA synthetase-like"/>
    <property type="match status" value="1"/>
</dbReference>
<dbReference type="Gene3D" id="3.40.50.12780">
    <property type="entry name" value="N-terminal domain of ligase-like"/>
    <property type="match status" value="1"/>
</dbReference>
<dbReference type="eggNOG" id="COG0318">
    <property type="taxonomic scope" value="Bacteria"/>
</dbReference>
<keyword evidence="2 5" id="KW-0436">Ligase</keyword>
<name>A0A081KA52_9GAMM</name>
<sequence length="526" mass="57124">MIDLQAVNTIPDLMDAAANTYGSRSAIEDENVTLSFIELNELRLKAAASLLSMGVKPGDRIAVWAPNIYEWIVAATALQTVGAALVPLNTRMKGSEAGYVLRASGAKLLFCIHQFLNCQYPDMLEGEALPELETIVTFRGQGAENCISWNEFLQKSENTSSEQVQLRQQHVASDSMSDLLFTSGTTGKPKGVMTSHGQNLQVVEDWSGVVGLTEADRYLIVNPFFHSFGYKAGWMAALMRGCTILPLQIFDVSTILQMISDEKVSVLPGPPTLYQSILAHPELDTFDISSLRVAVTGAAAIPVSMIHQMRDELGFDTIITAYGLTEVCGFATICRSGDDPELIANTSGRAMPGIEVCCVDGEGNKVAAGVPGEVVIRGYNLMQGYFENPEATAETIDSDGWLHTGDIGVMDEQGYLKITDRMKDMFITGGFNVYPAEIENLMSSHKAIAQVAVVGIPDERMGEVAMAYIIPVSGESLSKDDVVAWCRQEMANYKVPRHVAIVDSLPTNASGKVLKFELRESAKKLV</sequence>
<evidence type="ECO:0000259" key="3">
    <source>
        <dbReference type="Pfam" id="PF00501"/>
    </source>
</evidence>
<dbReference type="GO" id="GO:0006631">
    <property type="term" value="P:fatty acid metabolic process"/>
    <property type="evidence" value="ECO:0007669"/>
    <property type="project" value="TreeGrafter"/>
</dbReference>
<reference evidence="5 6" key="1">
    <citation type="submission" date="2014-06" db="EMBL/GenBank/DDBJ databases">
        <title>Whole Genome Sequences of Three Symbiotic Endozoicomonas Bacteria.</title>
        <authorList>
            <person name="Neave M.J."/>
            <person name="Apprill A."/>
            <person name="Voolstra C.R."/>
        </authorList>
    </citation>
    <scope>NUCLEOTIDE SEQUENCE [LARGE SCALE GENOMIC DNA]</scope>
    <source>
        <strain evidence="5 6">DSM 22380</strain>
    </source>
</reference>
<evidence type="ECO:0000259" key="4">
    <source>
        <dbReference type="Pfam" id="PF13193"/>
    </source>
</evidence>
<comment type="caution">
    <text evidence="5">The sequence shown here is derived from an EMBL/GenBank/DDBJ whole genome shotgun (WGS) entry which is preliminary data.</text>
</comment>
<dbReference type="NCBIfam" id="NF005801">
    <property type="entry name" value="PRK07656.1"/>
    <property type="match status" value="1"/>
</dbReference>
<accession>A0A081KA52</accession>
<dbReference type="STRING" id="305900.GV64_09970"/>
<evidence type="ECO:0000313" key="6">
    <source>
        <dbReference type="Proteomes" id="UP000027997"/>
    </source>
</evidence>
<protein>
    <submittedName>
        <fullName evidence="5">Fatty acid--CoA ligase</fullName>
    </submittedName>
</protein>
<dbReference type="GO" id="GO:0031956">
    <property type="term" value="F:medium-chain fatty acid-CoA ligase activity"/>
    <property type="evidence" value="ECO:0007669"/>
    <property type="project" value="TreeGrafter"/>
</dbReference>
<dbReference type="InterPro" id="IPR020845">
    <property type="entry name" value="AMP-binding_CS"/>
</dbReference>
<proteinExistence type="inferred from homology"/>
<feature type="domain" description="AMP-dependent synthetase/ligase" evidence="3">
    <location>
        <begin position="15"/>
        <end position="386"/>
    </location>
</feature>
<organism evidence="5 6">
    <name type="scientific">Endozoicomonas elysicola</name>
    <dbReference type="NCBI Taxonomy" id="305900"/>
    <lineage>
        <taxon>Bacteria</taxon>
        <taxon>Pseudomonadati</taxon>
        <taxon>Pseudomonadota</taxon>
        <taxon>Gammaproteobacteria</taxon>
        <taxon>Oceanospirillales</taxon>
        <taxon>Endozoicomonadaceae</taxon>
        <taxon>Endozoicomonas</taxon>
    </lineage>
</organism>
<comment type="similarity">
    <text evidence="1">Belongs to the ATP-dependent AMP-binding enzyme family.</text>
</comment>
<dbReference type="InterPro" id="IPR025110">
    <property type="entry name" value="AMP-bd_C"/>
</dbReference>
<dbReference type="PROSITE" id="PS00455">
    <property type="entry name" value="AMP_BINDING"/>
    <property type="match status" value="1"/>
</dbReference>
<dbReference type="Proteomes" id="UP000027997">
    <property type="component" value="Unassembled WGS sequence"/>
</dbReference>
<evidence type="ECO:0000313" key="5">
    <source>
        <dbReference type="EMBL" id="KEI71028.1"/>
    </source>
</evidence>
<dbReference type="Pfam" id="PF00501">
    <property type="entry name" value="AMP-binding"/>
    <property type="match status" value="1"/>
</dbReference>
<dbReference type="AlphaFoldDB" id="A0A081KA52"/>
<dbReference type="Gene3D" id="3.30.300.30">
    <property type="match status" value="1"/>
</dbReference>
<dbReference type="EMBL" id="JOJP01000001">
    <property type="protein sequence ID" value="KEI71028.1"/>
    <property type="molecule type" value="Genomic_DNA"/>
</dbReference>
<dbReference type="FunFam" id="3.30.300.30:FF:000008">
    <property type="entry name" value="2,3-dihydroxybenzoate-AMP ligase"/>
    <property type="match status" value="1"/>
</dbReference>
<gene>
    <name evidence="5" type="ORF">GV64_09970</name>
</gene>
<dbReference type="Pfam" id="PF13193">
    <property type="entry name" value="AMP-binding_C"/>
    <property type="match status" value="1"/>
</dbReference>
<evidence type="ECO:0000256" key="2">
    <source>
        <dbReference type="ARBA" id="ARBA00022598"/>
    </source>
</evidence>
<dbReference type="InterPro" id="IPR042099">
    <property type="entry name" value="ANL_N_sf"/>
</dbReference>
<dbReference type="RefSeq" id="WP_020585085.1">
    <property type="nucleotide sequence ID" value="NZ_JOJP01000001.1"/>
</dbReference>
<dbReference type="PANTHER" id="PTHR43201">
    <property type="entry name" value="ACYL-COA SYNTHETASE"/>
    <property type="match status" value="1"/>
</dbReference>
<feature type="domain" description="AMP-binding enzyme C-terminal" evidence="4">
    <location>
        <begin position="437"/>
        <end position="512"/>
    </location>
</feature>
<dbReference type="PANTHER" id="PTHR43201:SF5">
    <property type="entry name" value="MEDIUM-CHAIN ACYL-COA LIGASE ACSF2, MITOCHONDRIAL"/>
    <property type="match status" value="1"/>
</dbReference>
<keyword evidence="6" id="KW-1185">Reference proteome</keyword>
<evidence type="ECO:0000256" key="1">
    <source>
        <dbReference type="ARBA" id="ARBA00006432"/>
    </source>
</evidence>
<dbReference type="InterPro" id="IPR045851">
    <property type="entry name" value="AMP-bd_C_sf"/>
</dbReference>
<dbReference type="InterPro" id="IPR000873">
    <property type="entry name" value="AMP-dep_synth/lig_dom"/>
</dbReference>